<dbReference type="PANTHER" id="PTHR23197:SF10">
    <property type="entry name" value="TARGET OF NESH-SH3"/>
    <property type="match status" value="1"/>
</dbReference>
<proteinExistence type="predicted"/>
<sequence length="1216" mass="133228">MLSSLGCLLLCGSIALSLGNAQKLPKGKRPSLKVHINTTSDSILLKFLRPNPNVKLEGFLLGYGSNLSPNQYFPLPAEGKFTEAVVDAEPKYLIVVRPAPPPSQKKSCSGKARSRKPLQLVVGTLTPSSVFLSWGFLINPHHDWTLPSHCPNDRYYTIRYREKDKEKKWVFQICPATETIVENLKPNTVYEFGVKDNGEGGIWSKIFNHKTVVGSKNKVNGKIQSTYDQIHTVPAYVPRKLIPITVIKQVIQNVTHRASTKSPDKTPFGGTILVHLIIPGLNETTVKLPTSIMLEISDAIKTQLAKNETLALPAESKTPEVEKIPAQPITVTPESMPRTTKPTVSSALDFSEKTLASSEKPWIGPTSKTSEDSKLLPPQTATYDVFSSPTPSDEPEMSEPHTATSDPFLDSVPPKTSRTLEQPRATLAPSETPFVPQKLEIFTSPEMPPTTPAAQQTTSIPSTSKRRIRPKTPRTKPERTTSPGTITSKIPKSPEPTWTTLAPSKTQFISLKPKIPLIPEVTYTKPAPEPLTLLPSSTMGPGTLETKLSATLAPPKTKRPGRRPRPKTTPSPDVPKSKPVLEPTTVQPELLMPTVVFEPVTFETEAPSPTVVPATDLEPVTLRTEAPTTTLAPKTSQRPRTRRPRPKHKTTPSPTASESKLDSEPITSGTSLATTKKPRRLRPKAKTTPHPEVPQTKLAPKQTPRAPPKPKTSPHPRIPQTQPARKVSQSVTSKPKTSPSPEVSHTPPVPRDVLLPPKPDPEVSQSEPAPLETRGSPSIPMISPSTSQAELPTTLAPHRLYTTSVRPRTPDKVHIRPGIKQAPKPSGAGKNVSVDSPHSTKKPGTRRPPLPPRPVPPRRKPLPPNNVTGKPGSAGVISSGQVTSPPPRATLRPTEAPSERTETFEKQPTAPASGEDLGNITDFSSSPTRETDPLGKPRFKGPHVRYIQKPDNRPCSITDSVKRFPKEDATEGNATSPPQNPPTNLTVVTVEGCPSFVILDWDKPLNDTVTEYEVISRENGSFSGKNKSIQITNQTFSTVENLKPDTSYEFQVKPKNPLGEGPASNTVAFSTESADPRVSEPVSAGRDAIWTERPFNSDSYSECKGKQYVKRTWYKKFVGVQLCNSLRYKIYLSDSLTGKFYNIGDQRGHGEDHCQFVDSFLDGRTGQQLSSDQLPTKEGYFRAVRQEPVQFGEIGGHTQINYVQWYECGTTIPGKW</sequence>
<feature type="compositionally biased region" description="Polar residues" evidence="1">
    <location>
        <begin position="665"/>
        <end position="674"/>
    </location>
</feature>
<feature type="region of interest" description="Disordered" evidence="1">
    <location>
        <begin position="603"/>
        <end position="959"/>
    </location>
</feature>
<name>A0A8I3P3Q8_CANLF</name>
<protein>
    <submittedName>
        <fullName evidence="4">ABI family member 3 binding protein</fullName>
    </submittedName>
</protein>
<reference evidence="4" key="1">
    <citation type="submission" date="2020-03" db="EMBL/GenBank/DDBJ databases">
        <title>Long-read based genome assembly of a Labrador retriever dog.</title>
        <authorList>
            <person name="Eory L."/>
            <person name="Zhang W."/>
            <person name="Schoenebeck J."/>
        </authorList>
    </citation>
    <scope>NUCLEOTIDE SEQUENCE [LARGE SCALE GENOMIC DNA]</scope>
    <source>
        <strain evidence="4">Labrador retriever</strain>
    </source>
</reference>
<dbReference type="Pfam" id="PF21731">
    <property type="entry name" value="TARSH_C"/>
    <property type="match status" value="1"/>
</dbReference>
<dbReference type="Proteomes" id="UP000805418">
    <property type="component" value="Chromosome 33"/>
</dbReference>
<feature type="compositionally biased region" description="Polar residues" evidence="1">
    <location>
        <begin position="329"/>
        <end position="348"/>
    </location>
</feature>
<feature type="region of interest" description="Disordered" evidence="1">
    <location>
        <begin position="525"/>
        <end position="591"/>
    </location>
</feature>
<dbReference type="Gene3D" id="2.60.40.10">
    <property type="entry name" value="Immunoglobulins"/>
    <property type="match status" value="2"/>
</dbReference>
<dbReference type="CDD" id="cd00063">
    <property type="entry name" value="FN3"/>
    <property type="match status" value="2"/>
</dbReference>
<keyword evidence="5" id="KW-1185">Reference proteome</keyword>
<feature type="compositionally biased region" description="Low complexity" evidence="1">
    <location>
        <begin position="776"/>
        <end position="787"/>
    </location>
</feature>
<feature type="region of interest" description="Disordered" evidence="1">
    <location>
        <begin position="1055"/>
        <end position="1085"/>
    </location>
</feature>
<feature type="compositionally biased region" description="Pro residues" evidence="1">
    <location>
        <begin position="846"/>
        <end position="855"/>
    </location>
</feature>
<reference evidence="4" key="3">
    <citation type="submission" date="2025-09" db="UniProtKB">
        <authorList>
            <consortium name="Ensembl"/>
        </authorList>
    </citation>
    <scope>IDENTIFICATION</scope>
    <source>
        <strain evidence="4">Boxer</strain>
    </source>
</reference>
<dbReference type="InterPro" id="IPR013783">
    <property type="entry name" value="Ig-like_fold"/>
</dbReference>
<dbReference type="Ensembl" id="ENSCAFT00845033936.1">
    <property type="protein sequence ID" value="ENSCAFP00845026557.1"/>
    <property type="gene ID" value="ENSCAFG00845019194.1"/>
</dbReference>
<dbReference type="OrthoDB" id="10250509at2759"/>
<feature type="compositionally biased region" description="Basic residues" evidence="1">
    <location>
        <begin position="556"/>
        <end position="566"/>
    </location>
</feature>
<feature type="domain" description="Fibronectin type-III" evidence="3">
    <location>
        <begin position="116"/>
        <end position="214"/>
    </location>
</feature>
<dbReference type="InterPro" id="IPR003961">
    <property type="entry name" value="FN3_dom"/>
</dbReference>
<evidence type="ECO:0000256" key="1">
    <source>
        <dbReference type="SAM" id="MobiDB-lite"/>
    </source>
</evidence>
<dbReference type="SUPFAM" id="SSF49265">
    <property type="entry name" value="Fibronectin type III"/>
    <property type="match status" value="2"/>
</dbReference>
<evidence type="ECO:0000256" key="2">
    <source>
        <dbReference type="SAM" id="SignalP"/>
    </source>
</evidence>
<feature type="region of interest" description="Disordered" evidence="1">
    <location>
        <begin position="315"/>
        <end position="504"/>
    </location>
</feature>
<dbReference type="AlphaFoldDB" id="A0A8I3P3Q8"/>
<feature type="compositionally biased region" description="Low complexity" evidence="1">
    <location>
        <begin position="726"/>
        <end position="744"/>
    </location>
</feature>
<reference evidence="4" key="2">
    <citation type="submission" date="2025-08" db="UniProtKB">
        <authorList>
            <consortium name="Ensembl"/>
        </authorList>
    </citation>
    <scope>IDENTIFICATION</scope>
    <source>
        <strain evidence="4">Boxer</strain>
    </source>
</reference>
<feature type="compositionally biased region" description="Basic residues" evidence="1">
    <location>
        <begin position="676"/>
        <end position="687"/>
    </location>
</feature>
<feature type="compositionally biased region" description="Polar residues" evidence="1">
    <location>
        <begin position="484"/>
        <end position="504"/>
    </location>
</feature>
<feature type="compositionally biased region" description="Polar residues" evidence="1">
    <location>
        <begin position="1063"/>
        <end position="1073"/>
    </location>
</feature>
<feature type="chain" id="PRO_5035161611" evidence="2">
    <location>
        <begin position="22"/>
        <end position="1216"/>
    </location>
</feature>
<dbReference type="SMART" id="SM00060">
    <property type="entry name" value="FN3"/>
    <property type="match status" value="2"/>
</dbReference>
<accession>A0A8I3P3Q8</accession>
<dbReference type="PANTHER" id="PTHR23197">
    <property type="entry name" value="TARSH-RELATED FIBRONECTIN DOMAIN-CONTAINING"/>
    <property type="match status" value="1"/>
</dbReference>
<feature type="compositionally biased region" description="Polar residues" evidence="1">
    <location>
        <begin position="379"/>
        <end position="391"/>
    </location>
</feature>
<dbReference type="GeneTree" id="ENSGT00530000063558"/>
<gene>
    <name evidence="4" type="primary">ABI3BP</name>
</gene>
<evidence type="ECO:0000259" key="3">
    <source>
        <dbReference type="PROSITE" id="PS50853"/>
    </source>
</evidence>
<feature type="compositionally biased region" description="Pro residues" evidence="1">
    <location>
        <begin position="705"/>
        <end position="717"/>
    </location>
</feature>
<evidence type="ECO:0000313" key="4">
    <source>
        <dbReference type="Ensembl" id="ENSCAFP00845026557.1"/>
    </source>
</evidence>
<dbReference type="InterPro" id="IPR036116">
    <property type="entry name" value="FN3_sf"/>
</dbReference>
<dbReference type="InterPro" id="IPR049109">
    <property type="entry name" value="TARSH/FNDC1_C"/>
</dbReference>
<feature type="signal peptide" evidence="2">
    <location>
        <begin position="1"/>
        <end position="21"/>
    </location>
</feature>
<dbReference type="Pfam" id="PF00041">
    <property type="entry name" value="fn3"/>
    <property type="match status" value="1"/>
</dbReference>
<keyword evidence="2" id="KW-0732">Signal</keyword>
<feature type="compositionally biased region" description="Basic residues" evidence="1">
    <location>
        <begin position="637"/>
        <end position="650"/>
    </location>
</feature>
<feature type="compositionally biased region" description="Basic residues" evidence="1">
    <location>
        <begin position="464"/>
        <end position="474"/>
    </location>
</feature>
<dbReference type="PROSITE" id="PS50853">
    <property type="entry name" value="FN3"/>
    <property type="match status" value="2"/>
</dbReference>
<dbReference type="FunFam" id="2.60.40.10:FF:000288">
    <property type="entry name" value="target of Nesh-SH3 isoform X5"/>
    <property type="match status" value="1"/>
</dbReference>
<organism evidence="4 5">
    <name type="scientific">Canis lupus familiaris</name>
    <name type="common">Dog</name>
    <name type="synonym">Canis familiaris</name>
    <dbReference type="NCBI Taxonomy" id="9615"/>
    <lineage>
        <taxon>Eukaryota</taxon>
        <taxon>Metazoa</taxon>
        <taxon>Chordata</taxon>
        <taxon>Craniata</taxon>
        <taxon>Vertebrata</taxon>
        <taxon>Euteleostomi</taxon>
        <taxon>Mammalia</taxon>
        <taxon>Eutheria</taxon>
        <taxon>Laurasiatheria</taxon>
        <taxon>Carnivora</taxon>
        <taxon>Caniformia</taxon>
        <taxon>Canidae</taxon>
        <taxon>Canis</taxon>
    </lineage>
</organism>
<evidence type="ECO:0000313" key="5">
    <source>
        <dbReference type="Proteomes" id="UP000805418"/>
    </source>
</evidence>
<feature type="domain" description="Fibronectin type-III" evidence="3">
    <location>
        <begin position="981"/>
        <end position="1074"/>
    </location>
</feature>
<dbReference type="FunFam" id="2.60.40.10:FF:000292">
    <property type="entry name" value="Target of Nesh-SH3 isoform 1"/>
    <property type="match status" value="1"/>
</dbReference>